<dbReference type="AlphaFoldDB" id="A0A139BRH9"/>
<comment type="cofactor">
    <cofactor evidence="3">
        <name>[2Fe-2S] cluster</name>
        <dbReference type="ChEBI" id="CHEBI:190135"/>
    </cofactor>
</comment>
<evidence type="ECO:0000256" key="1">
    <source>
        <dbReference type="ARBA" id="ARBA00001974"/>
    </source>
</evidence>
<organism evidence="5 6">
    <name type="scientific">Candidatus Gallionella acididurans</name>
    <dbReference type="NCBI Taxonomy" id="1796491"/>
    <lineage>
        <taxon>Bacteria</taxon>
        <taxon>Pseudomonadati</taxon>
        <taxon>Pseudomonadota</taxon>
        <taxon>Betaproteobacteria</taxon>
        <taxon>Nitrosomonadales</taxon>
        <taxon>Gallionellaceae</taxon>
        <taxon>Gallionella</taxon>
    </lineage>
</organism>
<dbReference type="InterPro" id="IPR017927">
    <property type="entry name" value="FAD-bd_FR_type"/>
</dbReference>
<gene>
    <name evidence="5" type="ORF">AWT59_2318</name>
</gene>
<dbReference type="Pfam" id="PF00970">
    <property type="entry name" value="FAD_binding_6"/>
    <property type="match status" value="1"/>
</dbReference>
<dbReference type="Gene3D" id="3.40.50.80">
    <property type="entry name" value="Nucleotide-binding domain of ferredoxin-NADP reductase (FNR) module"/>
    <property type="match status" value="1"/>
</dbReference>
<reference evidence="5 6" key="1">
    <citation type="submission" date="2016-02" db="EMBL/GenBank/DDBJ databases">
        <authorList>
            <person name="Wen L."/>
            <person name="He K."/>
            <person name="Yang H."/>
        </authorList>
    </citation>
    <scope>NUCLEOTIDE SEQUENCE [LARGE SCALE GENOMIC DNA]</scope>
    <source>
        <strain evidence="5">ShG14-8</strain>
    </source>
</reference>
<dbReference type="GO" id="GO:0016491">
    <property type="term" value="F:oxidoreductase activity"/>
    <property type="evidence" value="ECO:0007669"/>
    <property type="project" value="InterPro"/>
</dbReference>
<comment type="cofactor">
    <cofactor evidence="1">
        <name>FAD</name>
        <dbReference type="ChEBI" id="CHEBI:57692"/>
    </cofactor>
</comment>
<protein>
    <submittedName>
        <fullName evidence="5">Oxidoreductase FAD/NAD(P)-binding domain protein</fullName>
    </submittedName>
</protein>
<dbReference type="InterPro" id="IPR001709">
    <property type="entry name" value="Flavoprot_Pyr_Nucl_cyt_Rdtase"/>
</dbReference>
<dbReference type="Pfam" id="PF00175">
    <property type="entry name" value="NAD_binding_1"/>
    <property type="match status" value="1"/>
</dbReference>
<evidence type="ECO:0000313" key="6">
    <source>
        <dbReference type="Proteomes" id="UP000070578"/>
    </source>
</evidence>
<dbReference type="PROSITE" id="PS51384">
    <property type="entry name" value="FAD_FR"/>
    <property type="match status" value="1"/>
</dbReference>
<dbReference type="InterPro" id="IPR039261">
    <property type="entry name" value="FNR_nucleotide-bd"/>
</dbReference>
<accession>A0A139BRH9</accession>
<keyword evidence="2" id="KW-0408">Iron</keyword>
<keyword evidence="2" id="KW-0001">2Fe-2S</keyword>
<dbReference type="InterPro" id="IPR017938">
    <property type="entry name" value="Riboflavin_synthase-like_b-brl"/>
</dbReference>
<comment type="caution">
    <text evidence="5">The sequence shown here is derived from an EMBL/GenBank/DDBJ whole genome shotgun (WGS) entry which is preliminary data.</text>
</comment>
<keyword evidence="2" id="KW-0411">Iron-sulfur</keyword>
<evidence type="ECO:0000313" key="5">
    <source>
        <dbReference type="EMBL" id="KXS31579.1"/>
    </source>
</evidence>
<dbReference type="PANTHER" id="PTHR47354:SF5">
    <property type="entry name" value="PROTEIN RFBI"/>
    <property type="match status" value="1"/>
</dbReference>
<dbReference type="InterPro" id="IPR008333">
    <property type="entry name" value="Cbr1-like_FAD-bd_dom"/>
</dbReference>
<sequence length="276" mass="29816">MMRVIGGNVPDQAKAGLKSTLAAQNYFLACSCYPDENVEVVLPEAGMGRLQARVSSVEYLNGDILGLRLKPSRQFEYRAGQFISLFKDEATARCYSLASVPALEDELFLNVRKVPGGLVSSWIFADIKAGDPLTISEAEGECFYVPGNADQNILLIATGSGLAPLYGIIRDALLNGHRGKLSLYHGSYNKEGFYLVGELQSLAQTHPNFNYVPCVSEGEAMEGYAPGMVLDVALGDNPDLSGWRVFLCGNPSMVDAAKKETFFAGASMSDIFADPF</sequence>
<dbReference type="SUPFAM" id="SSF52343">
    <property type="entry name" value="Ferredoxin reductase-like, C-terminal NADP-linked domain"/>
    <property type="match status" value="1"/>
</dbReference>
<reference evidence="5 6" key="2">
    <citation type="submission" date="2016-03" db="EMBL/GenBank/DDBJ databases">
        <title>New uncultured bacterium of the family Gallionellaceae from acid mine drainage: description and reconstruction of genome based on metagenomic analysis of microbial community.</title>
        <authorList>
            <person name="Kadnikov V."/>
            <person name="Ivasenko D."/>
            <person name="Beletsky A."/>
            <person name="Mardanov A."/>
            <person name="Danilova E."/>
            <person name="Pimenov N."/>
            <person name="Karnachuk O."/>
            <person name="Ravin N."/>
        </authorList>
    </citation>
    <scope>NUCLEOTIDE SEQUENCE [LARGE SCALE GENOMIC DNA]</scope>
    <source>
        <strain evidence="5">ShG14-8</strain>
    </source>
</reference>
<dbReference type="PRINTS" id="PR00410">
    <property type="entry name" value="PHEHYDRXLASE"/>
</dbReference>
<keyword evidence="2" id="KW-0479">Metal-binding</keyword>
<feature type="domain" description="FAD-binding FR-type" evidence="4">
    <location>
        <begin position="47"/>
        <end position="145"/>
    </location>
</feature>
<evidence type="ECO:0000256" key="3">
    <source>
        <dbReference type="ARBA" id="ARBA00034078"/>
    </source>
</evidence>
<dbReference type="InterPro" id="IPR001433">
    <property type="entry name" value="OxRdtase_FAD/NAD-bd"/>
</dbReference>
<dbReference type="PANTHER" id="PTHR47354">
    <property type="entry name" value="NADH OXIDOREDUCTASE HCR"/>
    <property type="match status" value="1"/>
</dbReference>
<name>A0A139BRH9_9PROT</name>
<dbReference type="PROSITE" id="PS51257">
    <property type="entry name" value="PROKAR_LIPOPROTEIN"/>
    <property type="match status" value="1"/>
</dbReference>
<evidence type="ECO:0000259" key="4">
    <source>
        <dbReference type="PROSITE" id="PS51384"/>
    </source>
</evidence>
<dbReference type="InterPro" id="IPR050415">
    <property type="entry name" value="MRET"/>
</dbReference>
<dbReference type="CDD" id="cd06194">
    <property type="entry name" value="FNR_N-term_Iron_sulfur_binding"/>
    <property type="match status" value="1"/>
</dbReference>
<dbReference type="Proteomes" id="UP000070578">
    <property type="component" value="Unassembled WGS sequence"/>
</dbReference>
<dbReference type="SUPFAM" id="SSF63380">
    <property type="entry name" value="Riboflavin synthase domain-like"/>
    <property type="match status" value="1"/>
</dbReference>
<evidence type="ECO:0000256" key="2">
    <source>
        <dbReference type="ARBA" id="ARBA00022714"/>
    </source>
</evidence>
<dbReference type="EMBL" id="LSLI01000068">
    <property type="protein sequence ID" value="KXS31579.1"/>
    <property type="molecule type" value="Genomic_DNA"/>
</dbReference>
<dbReference type="PRINTS" id="PR00371">
    <property type="entry name" value="FPNCR"/>
</dbReference>
<dbReference type="GO" id="GO:0051537">
    <property type="term" value="F:2 iron, 2 sulfur cluster binding"/>
    <property type="evidence" value="ECO:0007669"/>
    <property type="project" value="UniProtKB-KW"/>
</dbReference>
<dbReference type="Gene3D" id="2.40.30.10">
    <property type="entry name" value="Translation factors"/>
    <property type="match status" value="1"/>
</dbReference>
<proteinExistence type="predicted"/>
<dbReference type="PATRIC" id="fig|1796491.3.peg.2532"/>